<keyword evidence="7" id="KW-0547">Nucleotide-binding</keyword>
<dbReference type="InterPro" id="IPR002912">
    <property type="entry name" value="ACT_dom"/>
</dbReference>
<name>A0ABX9KG44_9FUSO</name>
<dbReference type="CDD" id="cd04923">
    <property type="entry name" value="ACT_AK-LysC-DapG-like_2"/>
    <property type="match status" value="1"/>
</dbReference>
<comment type="pathway">
    <text evidence="2 13">Amino-acid biosynthesis; L-methionine biosynthesis via de novo pathway; L-homoserine from L-aspartate: step 1/3.</text>
</comment>
<keyword evidence="8 12" id="KW-0418">Kinase</keyword>
<evidence type="ECO:0000256" key="11">
    <source>
        <dbReference type="ARBA" id="ARBA00047872"/>
    </source>
</evidence>
<feature type="domain" description="ACT" evidence="14">
    <location>
        <begin position="342"/>
        <end position="400"/>
    </location>
</feature>
<comment type="caution">
    <text evidence="15">The sequence shown here is derived from an EMBL/GenBank/DDBJ whole genome shotgun (WGS) entry which is preliminary data.</text>
</comment>
<proteinExistence type="inferred from homology"/>
<evidence type="ECO:0000313" key="16">
    <source>
        <dbReference type="Proteomes" id="UP000263486"/>
    </source>
</evidence>
<keyword evidence="6 12" id="KW-0808">Transferase</keyword>
<evidence type="ECO:0000256" key="5">
    <source>
        <dbReference type="ARBA" id="ARBA00022605"/>
    </source>
</evidence>
<dbReference type="PROSITE" id="PS00324">
    <property type="entry name" value="ASPARTOKINASE"/>
    <property type="match status" value="1"/>
</dbReference>
<dbReference type="GO" id="GO:0004072">
    <property type="term" value="F:aspartate kinase activity"/>
    <property type="evidence" value="ECO:0007669"/>
    <property type="project" value="UniProtKB-EC"/>
</dbReference>
<dbReference type="EMBL" id="QUAJ01000015">
    <property type="protein sequence ID" value="REI40842.1"/>
    <property type="molecule type" value="Genomic_DNA"/>
</dbReference>
<dbReference type="NCBIfam" id="NF005154">
    <property type="entry name" value="PRK06635.1-2"/>
    <property type="match status" value="1"/>
</dbReference>
<keyword evidence="16" id="KW-1185">Reference proteome</keyword>
<protein>
    <recommendedName>
        <fullName evidence="12">Aspartokinase</fullName>
        <ecNumber evidence="12">2.7.2.4</ecNumber>
    </recommendedName>
</protein>
<evidence type="ECO:0000256" key="1">
    <source>
        <dbReference type="ARBA" id="ARBA00004766"/>
    </source>
</evidence>
<dbReference type="Proteomes" id="UP000263486">
    <property type="component" value="Unassembled WGS sequence"/>
</dbReference>
<dbReference type="Gene3D" id="3.30.2130.10">
    <property type="entry name" value="VC0802-like"/>
    <property type="match status" value="1"/>
</dbReference>
<dbReference type="Pfam" id="PF22468">
    <property type="entry name" value="ACT_9"/>
    <property type="match status" value="1"/>
</dbReference>
<dbReference type="SUPFAM" id="SSF53633">
    <property type="entry name" value="Carbamate kinase-like"/>
    <property type="match status" value="1"/>
</dbReference>
<dbReference type="InterPro" id="IPR005260">
    <property type="entry name" value="Asp_kin_monofn"/>
</dbReference>
<organism evidence="15 16">
    <name type="scientific">Psychrilyobacter piezotolerans</name>
    <dbReference type="NCBI Taxonomy" id="2293438"/>
    <lineage>
        <taxon>Bacteria</taxon>
        <taxon>Fusobacteriati</taxon>
        <taxon>Fusobacteriota</taxon>
        <taxon>Fusobacteriia</taxon>
        <taxon>Fusobacteriales</taxon>
        <taxon>Fusobacteriaceae</taxon>
        <taxon>Psychrilyobacter</taxon>
    </lineage>
</organism>
<dbReference type="CDD" id="cd04261">
    <property type="entry name" value="AAK_AKii-LysC-BS"/>
    <property type="match status" value="1"/>
</dbReference>
<dbReference type="InterPro" id="IPR041740">
    <property type="entry name" value="AKii-LysC-BS"/>
</dbReference>
<dbReference type="EC" id="2.7.2.4" evidence="12"/>
<evidence type="ECO:0000256" key="3">
    <source>
        <dbReference type="ARBA" id="ARBA00005139"/>
    </source>
</evidence>
<dbReference type="Pfam" id="PF00696">
    <property type="entry name" value="AA_kinase"/>
    <property type="match status" value="1"/>
</dbReference>
<dbReference type="InterPro" id="IPR045865">
    <property type="entry name" value="ACT-like_dom_sf"/>
</dbReference>
<evidence type="ECO:0000313" key="15">
    <source>
        <dbReference type="EMBL" id="REI40842.1"/>
    </source>
</evidence>
<dbReference type="PANTHER" id="PTHR21499:SF68">
    <property type="entry name" value="ASPARTOKINASE 2"/>
    <property type="match status" value="1"/>
</dbReference>
<dbReference type="InterPro" id="IPR054352">
    <property type="entry name" value="ACT_Aspartokinase"/>
</dbReference>
<comment type="catalytic activity">
    <reaction evidence="11 12">
        <text>L-aspartate + ATP = 4-phospho-L-aspartate + ADP</text>
        <dbReference type="Rhea" id="RHEA:23776"/>
        <dbReference type="ChEBI" id="CHEBI:29991"/>
        <dbReference type="ChEBI" id="CHEBI:30616"/>
        <dbReference type="ChEBI" id="CHEBI:57535"/>
        <dbReference type="ChEBI" id="CHEBI:456216"/>
        <dbReference type="EC" id="2.7.2.4"/>
    </reaction>
</comment>
<evidence type="ECO:0000256" key="7">
    <source>
        <dbReference type="ARBA" id="ARBA00022741"/>
    </source>
</evidence>
<dbReference type="RefSeq" id="WP_114642581.1">
    <property type="nucleotide sequence ID" value="NZ_JAACIO010000016.1"/>
</dbReference>
<dbReference type="NCBIfam" id="TIGR00657">
    <property type="entry name" value="asp_kinases"/>
    <property type="match status" value="1"/>
</dbReference>
<dbReference type="InterPro" id="IPR036393">
    <property type="entry name" value="AceGlu_kinase-like_sf"/>
</dbReference>
<comment type="similarity">
    <text evidence="4 12">Belongs to the aspartokinase family.</text>
</comment>
<keyword evidence="9" id="KW-0067">ATP-binding</keyword>
<gene>
    <name evidence="15" type="ORF">DYH56_09245</name>
</gene>
<dbReference type="InterPro" id="IPR001341">
    <property type="entry name" value="Asp_kinase"/>
</dbReference>
<comment type="pathway">
    <text evidence="3 13">Amino-acid biosynthesis; L-threonine biosynthesis; L-threonine from L-aspartate: step 1/5.</text>
</comment>
<evidence type="ECO:0000256" key="4">
    <source>
        <dbReference type="ARBA" id="ARBA00010122"/>
    </source>
</evidence>
<dbReference type="PROSITE" id="PS51671">
    <property type="entry name" value="ACT"/>
    <property type="match status" value="1"/>
</dbReference>
<comment type="pathway">
    <text evidence="1 13">Amino-acid biosynthesis; L-lysine biosynthesis via DAP pathway; (S)-tetrahydrodipicolinate from L-aspartate: step 1/4.</text>
</comment>
<dbReference type="PANTHER" id="PTHR21499">
    <property type="entry name" value="ASPARTATE KINASE"/>
    <property type="match status" value="1"/>
</dbReference>
<sequence>MIVVHKYGGSSLADLDKIKNIASHISKLSDAGEQIVVVASAMGKTTNKLIEMAKKISETPNIRELDSLMATGEQQTVALLSMALNELGKKSISLTGSQAGITTIGHHTKSRIKSVDPKIIISHLNRGKVVIVAGFQGMNQKGDITTLGRGGSDTSAVALAASLGARCEIYTDVDGIYSIDPRVYSDAKKIKYISYEEMMEMANLGAGIMETRAVELGKKYNVPIYVGESLRDHDGTLILNQDEIMEDKPITGITLNEDIFMVNIQHLPYSESLVAGIFNTLGKFELNIDMISQNITTAGTLDLSFSCFKREESLLKKAIEELKNKFEEISIEIKSDLIMISLVGIGMVSHSGVAAKVFNTLAENKIPFYHITTSEISISCTISKDHKKTATEMLAREFDL</sequence>
<dbReference type="InterPro" id="IPR018042">
    <property type="entry name" value="Aspartate_kinase_CS"/>
</dbReference>
<keyword evidence="5 13" id="KW-0028">Amino-acid biosynthesis</keyword>
<dbReference type="SUPFAM" id="SSF55021">
    <property type="entry name" value="ACT-like"/>
    <property type="match status" value="2"/>
</dbReference>
<accession>A0ABX9KG44</accession>
<dbReference type="PIRSF" id="PIRSF000726">
    <property type="entry name" value="Asp_kin"/>
    <property type="match status" value="1"/>
</dbReference>
<evidence type="ECO:0000256" key="8">
    <source>
        <dbReference type="ARBA" id="ARBA00022777"/>
    </source>
</evidence>
<evidence type="ECO:0000256" key="12">
    <source>
        <dbReference type="RuleBase" id="RU003448"/>
    </source>
</evidence>
<evidence type="ECO:0000256" key="9">
    <source>
        <dbReference type="ARBA" id="ARBA00022840"/>
    </source>
</evidence>
<evidence type="ECO:0000259" key="14">
    <source>
        <dbReference type="PROSITE" id="PS51671"/>
    </source>
</evidence>
<keyword evidence="10" id="KW-0457">Lysine biosynthesis</keyword>
<dbReference type="InterPro" id="IPR001048">
    <property type="entry name" value="Asp/Glu/Uridylate_kinase"/>
</dbReference>
<evidence type="ECO:0000256" key="6">
    <source>
        <dbReference type="ARBA" id="ARBA00022679"/>
    </source>
</evidence>
<evidence type="ECO:0000256" key="10">
    <source>
        <dbReference type="ARBA" id="ARBA00023154"/>
    </source>
</evidence>
<dbReference type="NCBIfam" id="NF005155">
    <property type="entry name" value="PRK06635.1-4"/>
    <property type="match status" value="1"/>
</dbReference>
<evidence type="ECO:0000256" key="2">
    <source>
        <dbReference type="ARBA" id="ARBA00004986"/>
    </source>
</evidence>
<dbReference type="Gene3D" id="3.40.1160.10">
    <property type="entry name" value="Acetylglutamate kinase-like"/>
    <property type="match status" value="1"/>
</dbReference>
<evidence type="ECO:0000256" key="13">
    <source>
        <dbReference type="RuleBase" id="RU004249"/>
    </source>
</evidence>
<reference evidence="15 16" key="1">
    <citation type="submission" date="2018-08" db="EMBL/GenBank/DDBJ databases">
        <title>Draft genome sequence of Psychrilyobacter sp. strain SD5 isolated from Black Sea water.</title>
        <authorList>
            <person name="Yadav S."/>
            <person name="Villanueva L."/>
            <person name="Damste J.S.S."/>
        </authorList>
    </citation>
    <scope>NUCLEOTIDE SEQUENCE [LARGE SCALE GENOMIC DNA]</scope>
    <source>
        <strain evidence="15 16">SD5</strain>
    </source>
</reference>